<sequence length="124" mass="13819">MKKLIVEIDDKYADAVSLTATGLEHRLGGGGNLTVAAVSLKHDVTAISVDDNGALFVLETRSEKEEHIPLEKLQRAVRQLEDLRNDREDFADYDEEDNAFVRDIEAIDTALMAIKQLIHQKTTA</sequence>
<evidence type="ECO:0000313" key="1">
    <source>
        <dbReference type="EMBL" id="DAG05160.1"/>
    </source>
</evidence>
<accession>A0A8S5VER1</accession>
<dbReference type="EMBL" id="BK016251">
    <property type="protein sequence ID" value="DAG05160.1"/>
    <property type="molecule type" value="Genomic_DNA"/>
</dbReference>
<name>A0A8S5VER1_9CAUD</name>
<reference evidence="1" key="1">
    <citation type="journal article" date="2021" name="Proc. Natl. Acad. Sci. U.S.A.">
        <title>A Catalog of Tens of Thousands of Viruses from Human Metagenomes Reveals Hidden Associations with Chronic Diseases.</title>
        <authorList>
            <person name="Tisza M.J."/>
            <person name="Buck C.B."/>
        </authorList>
    </citation>
    <scope>NUCLEOTIDE SEQUENCE</scope>
    <source>
        <strain evidence="1">CthWs11</strain>
    </source>
</reference>
<proteinExistence type="predicted"/>
<protein>
    <submittedName>
        <fullName evidence="1">Uncharacterized protein</fullName>
    </submittedName>
</protein>
<organism evidence="1">
    <name type="scientific">Siphoviridae sp. cthWs11</name>
    <dbReference type="NCBI Taxonomy" id="2825616"/>
    <lineage>
        <taxon>Viruses</taxon>
        <taxon>Duplodnaviria</taxon>
        <taxon>Heunggongvirae</taxon>
        <taxon>Uroviricota</taxon>
        <taxon>Caudoviricetes</taxon>
    </lineage>
</organism>